<dbReference type="GO" id="GO:0045493">
    <property type="term" value="P:xylan catabolic process"/>
    <property type="evidence" value="ECO:0007669"/>
    <property type="project" value="UniProtKB-KW"/>
</dbReference>
<evidence type="ECO:0000256" key="11">
    <source>
        <dbReference type="ARBA" id="ARBA00026107"/>
    </source>
</evidence>
<dbReference type="InterPro" id="IPR036962">
    <property type="entry name" value="Glyco_hydro_3_N_sf"/>
</dbReference>
<dbReference type="EC" id="3.2.1.37" evidence="11"/>
<dbReference type="PANTHER" id="PTHR42721">
    <property type="entry name" value="SUGAR HYDROLASE-RELATED"/>
    <property type="match status" value="1"/>
</dbReference>
<comment type="subcellular location">
    <subcellularLocation>
        <location evidence="1">Secreted</location>
    </subcellularLocation>
</comment>
<dbReference type="Gene3D" id="3.40.50.1700">
    <property type="entry name" value="Glycoside hydrolase family 3 C-terminal domain"/>
    <property type="match status" value="1"/>
</dbReference>
<dbReference type="GO" id="GO:0031222">
    <property type="term" value="P:arabinan catabolic process"/>
    <property type="evidence" value="ECO:0007669"/>
    <property type="project" value="TreeGrafter"/>
</dbReference>
<evidence type="ECO:0000256" key="7">
    <source>
        <dbReference type="ARBA" id="ARBA00022801"/>
    </source>
</evidence>
<dbReference type="InterPro" id="IPR017853">
    <property type="entry name" value="GH"/>
</dbReference>
<proteinExistence type="inferred from homology"/>
<feature type="domain" description="Fibronectin type III-like" evidence="12">
    <location>
        <begin position="668"/>
        <end position="739"/>
    </location>
</feature>
<keyword evidence="4" id="KW-0964">Secreted</keyword>
<dbReference type="Gene3D" id="3.20.20.300">
    <property type="entry name" value="Glycoside hydrolase, family 3, N-terminal domain"/>
    <property type="match status" value="1"/>
</dbReference>
<keyword evidence="5" id="KW-0624">Polysaccharide degradation</keyword>
<dbReference type="Proteomes" id="UP001218218">
    <property type="component" value="Unassembled WGS sequence"/>
</dbReference>
<protein>
    <recommendedName>
        <fullName evidence="11">xylan 1,4-beta-xylosidase</fullName>
        <ecNumber evidence="11">3.2.1.37</ecNumber>
    </recommendedName>
</protein>
<keyword evidence="8" id="KW-0325">Glycoprotein</keyword>
<comment type="similarity">
    <text evidence="3">Belongs to the glycosyl hydrolase 3 family.</text>
</comment>
<keyword evidence="6" id="KW-0732">Signal</keyword>
<evidence type="ECO:0000256" key="9">
    <source>
        <dbReference type="ARBA" id="ARBA00023295"/>
    </source>
</evidence>
<evidence type="ECO:0000256" key="4">
    <source>
        <dbReference type="ARBA" id="ARBA00022525"/>
    </source>
</evidence>
<dbReference type="SMART" id="SM01217">
    <property type="entry name" value="Fn3_like"/>
    <property type="match status" value="1"/>
</dbReference>
<evidence type="ECO:0000256" key="2">
    <source>
        <dbReference type="ARBA" id="ARBA00004851"/>
    </source>
</evidence>
<reference evidence="13" key="1">
    <citation type="submission" date="2023-03" db="EMBL/GenBank/DDBJ databases">
        <title>Massive genome expansion in bonnet fungi (Mycena s.s.) driven by repeated elements and novel gene families across ecological guilds.</title>
        <authorList>
            <consortium name="Lawrence Berkeley National Laboratory"/>
            <person name="Harder C.B."/>
            <person name="Miyauchi S."/>
            <person name="Viragh M."/>
            <person name="Kuo A."/>
            <person name="Thoen E."/>
            <person name="Andreopoulos B."/>
            <person name="Lu D."/>
            <person name="Skrede I."/>
            <person name="Drula E."/>
            <person name="Henrissat B."/>
            <person name="Morin E."/>
            <person name="Kohler A."/>
            <person name="Barry K."/>
            <person name="LaButti K."/>
            <person name="Morin E."/>
            <person name="Salamov A."/>
            <person name="Lipzen A."/>
            <person name="Mereny Z."/>
            <person name="Hegedus B."/>
            <person name="Baldrian P."/>
            <person name="Stursova M."/>
            <person name="Weitz H."/>
            <person name="Taylor A."/>
            <person name="Grigoriev I.V."/>
            <person name="Nagy L.G."/>
            <person name="Martin F."/>
            <person name="Kauserud H."/>
        </authorList>
    </citation>
    <scope>NUCLEOTIDE SEQUENCE</scope>
    <source>
        <strain evidence="13">CBHHK002</strain>
    </source>
</reference>
<dbReference type="GO" id="GO:0046556">
    <property type="term" value="F:alpha-L-arabinofuranosidase activity"/>
    <property type="evidence" value="ECO:0007669"/>
    <property type="project" value="TreeGrafter"/>
</dbReference>
<comment type="pathway">
    <text evidence="2">Glycan degradation; xylan degradation.</text>
</comment>
<evidence type="ECO:0000256" key="8">
    <source>
        <dbReference type="ARBA" id="ARBA00023180"/>
    </source>
</evidence>
<dbReference type="SUPFAM" id="SSF52279">
    <property type="entry name" value="Beta-D-glucan exohydrolase, C-terminal domain"/>
    <property type="match status" value="1"/>
</dbReference>
<keyword evidence="7" id="KW-0378">Hydrolase</keyword>
<accession>A0AAD7A5K0</accession>
<comment type="catalytic activity">
    <reaction evidence="10">
        <text>Hydrolysis of (1-&gt;4)-beta-D-xylans, to remove successive D-xylose residues from the non-reducing termini.</text>
        <dbReference type="EC" id="3.2.1.37"/>
    </reaction>
</comment>
<dbReference type="InterPro" id="IPR036881">
    <property type="entry name" value="Glyco_hydro_3_C_sf"/>
</dbReference>
<dbReference type="PANTHER" id="PTHR42721:SF3">
    <property type="entry name" value="BETA-D-XYLOSIDASE 5-RELATED"/>
    <property type="match status" value="1"/>
</dbReference>
<dbReference type="Gene3D" id="2.60.40.10">
    <property type="entry name" value="Immunoglobulins"/>
    <property type="match status" value="1"/>
</dbReference>
<keyword evidence="5" id="KW-0858">Xylan degradation</keyword>
<evidence type="ECO:0000259" key="12">
    <source>
        <dbReference type="SMART" id="SM01217"/>
    </source>
</evidence>
<evidence type="ECO:0000256" key="1">
    <source>
        <dbReference type="ARBA" id="ARBA00004613"/>
    </source>
</evidence>
<evidence type="ECO:0000256" key="5">
    <source>
        <dbReference type="ARBA" id="ARBA00022651"/>
    </source>
</evidence>
<evidence type="ECO:0000256" key="10">
    <source>
        <dbReference type="ARBA" id="ARBA00024574"/>
    </source>
</evidence>
<dbReference type="EMBL" id="JARIHO010000015">
    <property type="protein sequence ID" value="KAJ7349995.1"/>
    <property type="molecule type" value="Genomic_DNA"/>
</dbReference>
<keyword evidence="9" id="KW-0326">Glycosidase</keyword>
<dbReference type="InterPro" id="IPR013783">
    <property type="entry name" value="Ig-like_fold"/>
</dbReference>
<dbReference type="SUPFAM" id="SSF51445">
    <property type="entry name" value="(Trans)glycosidases"/>
    <property type="match status" value="1"/>
</dbReference>
<evidence type="ECO:0000256" key="3">
    <source>
        <dbReference type="ARBA" id="ARBA00005336"/>
    </source>
</evidence>
<dbReference type="InterPro" id="IPR026891">
    <property type="entry name" value="Fn3-like"/>
</dbReference>
<name>A0AAD7A5K0_9AGAR</name>
<dbReference type="InterPro" id="IPR044993">
    <property type="entry name" value="BXL"/>
</dbReference>
<dbReference type="AlphaFoldDB" id="A0AAD7A5K0"/>
<dbReference type="GO" id="GO:0009044">
    <property type="term" value="F:xylan 1,4-beta-xylosidase activity"/>
    <property type="evidence" value="ECO:0007669"/>
    <property type="project" value="UniProtKB-EC"/>
</dbReference>
<evidence type="ECO:0000313" key="13">
    <source>
        <dbReference type="EMBL" id="KAJ7349995.1"/>
    </source>
</evidence>
<dbReference type="InterPro" id="IPR001764">
    <property type="entry name" value="Glyco_hydro_3_N"/>
</dbReference>
<comment type="caution">
    <text evidence="13">The sequence shown here is derived from an EMBL/GenBank/DDBJ whole genome shotgun (WGS) entry which is preliminary data.</text>
</comment>
<evidence type="ECO:0000313" key="14">
    <source>
        <dbReference type="Proteomes" id="UP001218218"/>
    </source>
</evidence>
<dbReference type="GO" id="GO:0005576">
    <property type="term" value="C:extracellular region"/>
    <property type="evidence" value="ECO:0007669"/>
    <property type="project" value="UniProtKB-SubCell"/>
</dbReference>
<dbReference type="Pfam" id="PF00933">
    <property type="entry name" value="Glyco_hydro_3"/>
    <property type="match status" value="1"/>
</dbReference>
<dbReference type="Pfam" id="PF01915">
    <property type="entry name" value="Glyco_hydro_3_C"/>
    <property type="match status" value="1"/>
</dbReference>
<organism evidence="13 14">
    <name type="scientific">Mycena albidolilacea</name>
    <dbReference type="NCBI Taxonomy" id="1033008"/>
    <lineage>
        <taxon>Eukaryota</taxon>
        <taxon>Fungi</taxon>
        <taxon>Dikarya</taxon>
        <taxon>Basidiomycota</taxon>
        <taxon>Agaricomycotina</taxon>
        <taxon>Agaricomycetes</taxon>
        <taxon>Agaricomycetidae</taxon>
        <taxon>Agaricales</taxon>
        <taxon>Marasmiineae</taxon>
        <taxon>Mycenaceae</taxon>
        <taxon>Mycena</taxon>
    </lineage>
</organism>
<dbReference type="InterPro" id="IPR002772">
    <property type="entry name" value="Glyco_hydro_3_C"/>
</dbReference>
<evidence type="ECO:0000256" key="6">
    <source>
        <dbReference type="ARBA" id="ARBA00022729"/>
    </source>
</evidence>
<sequence>MLPAYFAIPAITGTAPAYAPYSFPDCTSGPLAHTTVCDTSADPITRAEALITMFTTNDLIRNTDNFSSGVPRLGLPEYDWWSEALHGVASSPGVTFADSGDFSYATSFPAPILMSAAFDDAMIKEVATVISTEARAFNNAGRAGLDYFTPNINRHLPRSTLGRGQETPGEDPFHISQYVLNLVDGLQGGIDPAQFKVAADCKHLAGYDLEDWEGNLRYAFNAVITPQDLSDFYLPPFQTCVRDAKVASVMCSYNAVNGVPTCSDPYLLQTILRDYWGFDQTRWVTSDCDAISNFIDHKFVADLPHAAAAGIKAGTDIDCGSTYGKHLGAALSMGLINVSDISGALTRQYASLVRLGYFDPADSQPYRQLGWTDVNTQDAQNLAYQSAVEGSVLLKNDGSLPLTKSIQKLAFIGPWANTSTQMQGNYAGIAPFLISPFAAARTAGFSATLTQGTDINSTDTSGFAAALATAQAADAIVYAGGIDDSIEGETKDRKTITWPGNQLVLIAELAELGKPLVVMQFGGGQVDDAALKNNSKVNAILWGGYPGQSGGTAVMDIVTGKVSPAGRLPVTQYLANYVNEVPMTDMTLRPSATNPGRTYKWLTSAPTYEFGTGLSFTSFNLSFASTTPTSYDIQALVAAGSASAHLDLAPFDTFWVAVQNSGAVASDFVALLFVKTANAGPAPFPNKELVSYVRLKGIGAGQQATASLAVTLGSIARADDAGSAWLYPGDYTLLVDVPTAITHNFRLTGTKVQITHWPAAPSS</sequence>
<keyword evidence="14" id="KW-1185">Reference proteome</keyword>
<gene>
    <name evidence="13" type="ORF">DFH08DRAFT_807320</name>
</gene>
<dbReference type="FunFam" id="3.40.50.1700:FF:000007">
    <property type="entry name" value="Exo-1,4-beta-xylosidase xlnD"/>
    <property type="match status" value="1"/>
</dbReference>
<keyword evidence="5" id="KW-0119">Carbohydrate metabolism</keyword>